<evidence type="ECO:0000256" key="1">
    <source>
        <dbReference type="ARBA" id="ARBA00004651"/>
    </source>
</evidence>
<name>A0A6H1P8P0_PRIMG</name>
<comment type="similarity">
    <text evidence="2">Belongs to the bacterial diacylglycerol kinase family.</text>
</comment>
<feature type="binding site" evidence="18">
    <location>
        <position position="78"/>
    </location>
    <ligand>
        <name>a divalent metal cation</name>
        <dbReference type="ChEBI" id="CHEBI:60240"/>
    </ligand>
</feature>
<keyword evidence="5" id="KW-0808">Transferase</keyword>
<keyword evidence="4" id="KW-0444">Lipid biosynthesis</keyword>
<keyword evidence="7 17" id="KW-0547">Nucleotide-binding</keyword>
<feature type="binding site" evidence="17">
    <location>
        <begin position="96"/>
        <end position="97"/>
    </location>
    <ligand>
        <name>ATP</name>
        <dbReference type="ChEBI" id="CHEBI:30616"/>
    </ligand>
</feature>
<evidence type="ECO:0000256" key="8">
    <source>
        <dbReference type="ARBA" id="ARBA00022777"/>
    </source>
</evidence>
<evidence type="ECO:0000256" key="4">
    <source>
        <dbReference type="ARBA" id="ARBA00022516"/>
    </source>
</evidence>
<dbReference type="PANTHER" id="PTHR34299">
    <property type="entry name" value="DIACYLGLYCEROL KINASE"/>
    <property type="match status" value="1"/>
</dbReference>
<evidence type="ECO:0000256" key="3">
    <source>
        <dbReference type="ARBA" id="ARBA00022475"/>
    </source>
</evidence>
<reference evidence="20 21" key="2">
    <citation type="submission" date="2020-04" db="EMBL/GenBank/DDBJ databases">
        <authorList>
            <person name="Fomenkov A."/>
            <person name="Anton B.P."/>
            <person name="Roberts R.J."/>
        </authorList>
    </citation>
    <scope>NUCLEOTIDE SEQUENCE [LARGE SCALE GENOMIC DNA]</scope>
    <source>
        <strain evidence="20 21">S2</strain>
    </source>
</reference>
<keyword evidence="9 17" id="KW-0067">ATP-binding</keyword>
<feature type="transmembrane region" description="Helical" evidence="19">
    <location>
        <begin position="35"/>
        <end position="51"/>
    </location>
</feature>
<evidence type="ECO:0000256" key="9">
    <source>
        <dbReference type="ARBA" id="ARBA00022840"/>
    </source>
</evidence>
<dbReference type="GO" id="GO:0046872">
    <property type="term" value="F:metal ion binding"/>
    <property type="evidence" value="ECO:0007669"/>
    <property type="project" value="UniProtKB-KW"/>
</dbReference>
<feature type="active site" description="Proton acceptor" evidence="15">
    <location>
        <position position="71"/>
    </location>
</feature>
<evidence type="ECO:0000256" key="19">
    <source>
        <dbReference type="SAM" id="Phobius"/>
    </source>
</evidence>
<feature type="binding site" evidence="17">
    <location>
        <begin position="87"/>
        <end position="89"/>
    </location>
    <ligand>
        <name>ATP</name>
        <dbReference type="ChEBI" id="CHEBI:30616"/>
    </ligand>
</feature>
<keyword evidence="6 19" id="KW-0812">Transmembrane</keyword>
<feature type="binding site" evidence="17">
    <location>
        <position position="30"/>
    </location>
    <ligand>
        <name>ATP</name>
        <dbReference type="ChEBI" id="CHEBI:30616"/>
    </ligand>
</feature>
<dbReference type="InterPro" id="IPR000829">
    <property type="entry name" value="DAGK"/>
</dbReference>
<proteinExistence type="inferred from homology"/>
<keyword evidence="10 19" id="KW-1133">Transmembrane helix</keyword>
<evidence type="ECO:0000313" key="21">
    <source>
        <dbReference type="Proteomes" id="UP000501868"/>
    </source>
</evidence>
<comment type="subcellular location">
    <subcellularLocation>
        <location evidence="1">Cell membrane</location>
        <topology evidence="1">Multi-pass membrane protein</topology>
    </subcellularLocation>
</comment>
<dbReference type="GO" id="GO:0008654">
    <property type="term" value="P:phospholipid biosynthetic process"/>
    <property type="evidence" value="ECO:0007669"/>
    <property type="project" value="UniProtKB-KW"/>
</dbReference>
<evidence type="ECO:0000256" key="5">
    <source>
        <dbReference type="ARBA" id="ARBA00022679"/>
    </source>
</evidence>
<dbReference type="AlphaFoldDB" id="A0A6H1P8P0"/>
<keyword evidence="3" id="KW-1003">Cell membrane</keyword>
<accession>A0A6H1P8P0</accession>
<dbReference type="InterPro" id="IPR036945">
    <property type="entry name" value="DAGK_sf"/>
</dbReference>
<dbReference type="EMBL" id="CP051128">
    <property type="protein sequence ID" value="QIZ09939.1"/>
    <property type="molecule type" value="Genomic_DNA"/>
</dbReference>
<evidence type="ECO:0000256" key="16">
    <source>
        <dbReference type="PIRSR" id="PIRSR600829-2"/>
    </source>
</evidence>
<dbReference type="CDD" id="cd14265">
    <property type="entry name" value="UDPK_IM_like"/>
    <property type="match status" value="1"/>
</dbReference>
<evidence type="ECO:0000256" key="13">
    <source>
        <dbReference type="ARBA" id="ARBA00023209"/>
    </source>
</evidence>
<protein>
    <submittedName>
        <fullName evidence="20">Diacylglycerol kinase family protein</fullName>
    </submittedName>
</protein>
<reference evidence="20 21" key="1">
    <citation type="submission" date="2020-04" db="EMBL/GenBank/DDBJ databases">
        <title>Genome-Wide Identification of 5-Methylcytosine Sites in Bacterial Genomes By High-Throughput Sequencing of MspJI Restriction Fragments.</title>
        <authorList>
            <person name="Wu V."/>
        </authorList>
    </citation>
    <scope>NUCLEOTIDE SEQUENCE [LARGE SCALE GENOMIC DNA]</scope>
    <source>
        <strain evidence="20 21">S2</strain>
    </source>
</reference>
<keyword evidence="14" id="KW-1208">Phospholipid metabolism</keyword>
<dbReference type="GO" id="GO:0016301">
    <property type="term" value="F:kinase activity"/>
    <property type="evidence" value="ECO:0007669"/>
    <property type="project" value="UniProtKB-KW"/>
</dbReference>
<keyword evidence="13" id="KW-0594">Phospholipid biosynthesis</keyword>
<dbReference type="PANTHER" id="PTHR34299:SF1">
    <property type="entry name" value="DIACYLGLYCEROL KINASE"/>
    <property type="match status" value="1"/>
</dbReference>
<evidence type="ECO:0000256" key="18">
    <source>
        <dbReference type="PIRSR" id="PIRSR600829-4"/>
    </source>
</evidence>
<evidence type="ECO:0000256" key="11">
    <source>
        <dbReference type="ARBA" id="ARBA00023098"/>
    </source>
</evidence>
<feature type="binding site" evidence="18">
    <location>
        <position position="30"/>
    </location>
    <ligand>
        <name>a divalent metal cation</name>
        <dbReference type="ChEBI" id="CHEBI:60240"/>
    </ligand>
</feature>
<dbReference type="Pfam" id="PF01219">
    <property type="entry name" value="DAGK_prokar"/>
    <property type="match status" value="1"/>
</dbReference>
<dbReference type="PROSITE" id="PS01069">
    <property type="entry name" value="DAGK_PROKAR"/>
    <property type="match status" value="1"/>
</dbReference>
<sequence length="125" mass="13966">MDSNDKRPLQSWLGTFSNAIAGILVALKSEKNMRFHFFCSILVVLVSYYISITKTEWIIILFAIAGMFALELVNTAIERVVDLVTQEYHPLAKQAKDMAAGAVLVYAVLSVVIGLLIFLPYIQKL</sequence>
<dbReference type="InterPro" id="IPR033717">
    <property type="entry name" value="UDPK"/>
</dbReference>
<keyword evidence="18" id="KW-0479">Metal-binding</keyword>
<keyword evidence="18" id="KW-0460">Magnesium</keyword>
<feature type="transmembrane region" description="Helical" evidence="19">
    <location>
        <begin position="98"/>
        <end position="122"/>
    </location>
</feature>
<keyword evidence="11" id="KW-0443">Lipid metabolism</keyword>
<gene>
    <name evidence="20" type="ORF">HFZ78_27250</name>
</gene>
<evidence type="ECO:0000256" key="15">
    <source>
        <dbReference type="PIRSR" id="PIRSR600829-1"/>
    </source>
</evidence>
<evidence type="ECO:0000256" key="2">
    <source>
        <dbReference type="ARBA" id="ARBA00005967"/>
    </source>
</evidence>
<evidence type="ECO:0000256" key="17">
    <source>
        <dbReference type="PIRSR" id="PIRSR600829-3"/>
    </source>
</evidence>
<feature type="transmembrane region" description="Helical" evidence="19">
    <location>
        <begin position="12"/>
        <end position="28"/>
    </location>
</feature>
<evidence type="ECO:0000256" key="10">
    <source>
        <dbReference type="ARBA" id="ARBA00022989"/>
    </source>
</evidence>
<dbReference type="GO" id="GO:0005524">
    <property type="term" value="F:ATP binding"/>
    <property type="evidence" value="ECO:0007669"/>
    <property type="project" value="UniProtKB-KW"/>
</dbReference>
<dbReference type="Gene3D" id="1.10.287.3610">
    <property type="match status" value="1"/>
</dbReference>
<keyword evidence="12 19" id="KW-0472">Membrane</keyword>
<evidence type="ECO:0000256" key="6">
    <source>
        <dbReference type="ARBA" id="ARBA00022692"/>
    </source>
</evidence>
<evidence type="ECO:0000313" key="20">
    <source>
        <dbReference type="EMBL" id="QIZ09939.1"/>
    </source>
</evidence>
<organism evidence="20 21">
    <name type="scientific">Priestia megaterium</name>
    <name type="common">Bacillus megaterium</name>
    <dbReference type="NCBI Taxonomy" id="1404"/>
    <lineage>
        <taxon>Bacteria</taxon>
        <taxon>Bacillati</taxon>
        <taxon>Bacillota</taxon>
        <taxon>Bacilli</taxon>
        <taxon>Bacillales</taxon>
        <taxon>Bacillaceae</taxon>
        <taxon>Priestia</taxon>
    </lineage>
</organism>
<evidence type="ECO:0000256" key="14">
    <source>
        <dbReference type="ARBA" id="ARBA00023264"/>
    </source>
</evidence>
<evidence type="ECO:0000256" key="7">
    <source>
        <dbReference type="ARBA" id="ARBA00022741"/>
    </source>
</evidence>
<comment type="cofactor">
    <cofactor evidence="18">
        <name>Mg(2+)</name>
        <dbReference type="ChEBI" id="CHEBI:18420"/>
    </cofactor>
    <text evidence="18">Mn(2+), Zn(2+), Cd(2+) and Co(2+) support activity to lesser extents.</text>
</comment>
<dbReference type="GO" id="GO:0005886">
    <property type="term" value="C:plasma membrane"/>
    <property type="evidence" value="ECO:0007669"/>
    <property type="project" value="UniProtKB-SubCell"/>
</dbReference>
<evidence type="ECO:0000256" key="12">
    <source>
        <dbReference type="ARBA" id="ARBA00023136"/>
    </source>
</evidence>
<keyword evidence="8 20" id="KW-0418">Kinase</keyword>
<feature type="binding site" evidence="17">
    <location>
        <position position="78"/>
    </location>
    <ligand>
        <name>ATP</name>
        <dbReference type="ChEBI" id="CHEBI:30616"/>
    </ligand>
</feature>
<dbReference type="Proteomes" id="UP000501868">
    <property type="component" value="Chromosome"/>
</dbReference>
<feature type="binding site" evidence="16">
    <location>
        <position position="71"/>
    </location>
    <ligand>
        <name>substrate</name>
    </ligand>
</feature>
<feature type="transmembrane region" description="Helical" evidence="19">
    <location>
        <begin position="57"/>
        <end position="77"/>
    </location>
</feature>